<name>A0A2S6N111_RHOGL</name>
<gene>
    <name evidence="5" type="ORF">CCS01_24520</name>
</gene>
<accession>A0A2S6N111</accession>
<keyword evidence="2" id="KW-0328">Glycosyltransferase</keyword>
<dbReference type="SUPFAM" id="SSF53448">
    <property type="entry name" value="Nucleotide-diphospho-sugar transferases"/>
    <property type="match status" value="1"/>
</dbReference>
<evidence type="ECO:0000313" key="5">
    <source>
        <dbReference type="EMBL" id="PPQ28278.1"/>
    </source>
</evidence>
<dbReference type="InterPro" id="IPR001173">
    <property type="entry name" value="Glyco_trans_2-like"/>
</dbReference>
<comment type="similarity">
    <text evidence="1">Belongs to the glycosyltransferase 2 family.</text>
</comment>
<keyword evidence="6" id="KW-1185">Reference proteome</keyword>
<evidence type="ECO:0000256" key="3">
    <source>
        <dbReference type="ARBA" id="ARBA00022679"/>
    </source>
</evidence>
<evidence type="ECO:0000313" key="6">
    <source>
        <dbReference type="Proteomes" id="UP000239724"/>
    </source>
</evidence>
<dbReference type="Proteomes" id="UP000239724">
    <property type="component" value="Unassembled WGS sequence"/>
</dbReference>
<evidence type="ECO:0000259" key="4">
    <source>
        <dbReference type="Pfam" id="PF00535"/>
    </source>
</evidence>
<dbReference type="Pfam" id="PF00535">
    <property type="entry name" value="Glycos_transf_2"/>
    <property type="match status" value="1"/>
</dbReference>
<dbReference type="InterPro" id="IPR029044">
    <property type="entry name" value="Nucleotide-diphossugar_trans"/>
</dbReference>
<dbReference type="RefSeq" id="WP_104521455.1">
    <property type="nucleotide sequence ID" value="NZ_NHRY01000245.1"/>
</dbReference>
<dbReference type="OrthoDB" id="9771846at2"/>
<sequence length="1029" mass="108858">MPAGDAGSGASLTALARTAINEGLAALAANRREHALRWLERAHRLLPNDPNATLSLASACLAQDPGRAEALFAGIAAQYDVRQAWLGLAAARLRVAGADAAAEPLGVALSRHVLGVETASLAQQIVSCRALAGWCGLRSDGRLEVHAAAPGRVRVSLDGTALRGLRLPGGWQHGSRIEVRVGDLPLLGSPIRIDVIRRVSGCVEVFQGGVRGWAWHPGDPGRPAELTLSYASGGLTQSVIAGDDTMPVPDTGPLAHARWFTLARADLLDAPGPIHVRGPDGTDLLGSPLDPFADQALHVAAALQLGQSYPAGPPRKRMIAAADTAHILGASNTVLPADCPAAAKPVGADPVGADRRRRATVVVIPVHNGETVALDCLRSVLASMPDDARVLVVDDGSSEPGLVAALDGLARQGRIRLLRHATAQGFPASANAGIRAARDQDVVLLNSDTLVPPGWLQRLRDAAYAAHDIGTVTPLSNDATILSYPGVAGSNPVPDQGATNRLDRMAERANGGTLADIPVGVGFCLFLRRDCLTAVGSFRTDLFAQGYGEENDLCLRARMLGWRNVALTGLFVGHMGGSSFGADAAHLRARNGRILEQLHPGHQALIDDFVTRDPLAEPRRRIDLARWREAGRAWRESVILVTHDEGGGVEARVRQAVAAHAASGRRPVVLRPARTAQDEPAIAVRDGVADDFHNLVFAMPREQAALLRLLRPARAVEVHHFLQHPPAMYDVVAKLGLPYEVHIHDYAWFCPRVLLVGGHNRYCGEPDLHECEACVADHGSFLHEEISVAALRQRSAAFLSGAHRVVVPSADTACRVQRHFPELSPVLVPHEDDQDIPRLASIRADSVGGRHGGCRNVMAGGASRRARPTKSAPMRLAPVRPVGAGRPRVCVVGAIGVHKGYDVLLACARDAARRGLDIEFVVVGHTIDDARMMATGRVFVTGRFAPGEAVDMIVAQQARLGFVTSIAPETWCLSLGDIWRAGLPVAAFDIGAPAERLKKTGFGFLLPLGLSPGAINNALIAAIGTAGDG</sequence>
<evidence type="ECO:0000256" key="2">
    <source>
        <dbReference type="ARBA" id="ARBA00022676"/>
    </source>
</evidence>
<dbReference type="SUPFAM" id="SSF53756">
    <property type="entry name" value="UDP-Glycosyltransferase/glycogen phosphorylase"/>
    <property type="match status" value="1"/>
</dbReference>
<dbReference type="Pfam" id="PF13692">
    <property type="entry name" value="Glyco_trans_1_4"/>
    <property type="match status" value="1"/>
</dbReference>
<keyword evidence="3" id="KW-0808">Transferase</keyword>
<evidence type="ECO:0000256" key="1">
    <source>
        <dbReference type="ARBA" id="ARBA00006739"/>
    </source>
</evidence>
<reference evidence="5 6" key="1">
    <citation type="journal article" date="2018" name="Arch. Microbiol.">
        <title>New insights into the metabolic potential of the phototrophic purple bacterium Rhodopila globiformis DSM 161(T) from its draft genome sequence and evidence for a vanadium-dependent nitrogenase.</title>
        <authorList>
            <person name="Imhoff J.F."/>
            <person name="Rahn T."/>
            <person name="Kunzel S."/>
            <person name="Neulinger S.C."/>
        </authorList>
    </citation>
    <scope>NUCLEOTIDE SEQUENCE [LARGE SCALE GENOMIC DNA]</scope>
    <source>
        <strain evidence="5 6">DSM 161</strain>
    </source>
</reference>
<dbReference type="Gene3D" id="3.90.550.10">
    <property type="entry name" value="Spore Coat Polysaccharide Biosynthesis Protein SpsA, Chain A"/>
    <property type="match status" value="1"/>
</dbReference>
<organism evidence="5 6">
    <name type="scientific">Rhodopila globiformis</name>
    <name type="common">Rhodopseudomonas globiformis</name>
    <dbReference type="NCBI Taxonomy" id="1071"/>
    <lineage>
        <taxon>Bacteria</taxon>
        <taxon>Pseudomonadati</taxon>
        <taxon>Pseudomonadota</taxon>
        <taxon>Alphaproteobacteria</taxon>
        <taxon>Acetobacterales</taxon>
        <taxon>Acetobacteraceae</taxon>
        <taxon>Rhodopila</taxon>
    </lineage>
</organism>
<feature type="domain" description="Glycosyltransferase 2-like" evidence="4">
    <location>
        <begin position="362"/>
        <end position="471"/>
    </location>
</feature>
<dbReference type="PANTHER" id="PTHR43179:SF12">
    <property type="entry name" value="GALACTOFURANOSYLTRANSFERASE GLFT2"/>
    <property type="match status" value="1"/>
</dbReference>
<dbReference type="Gene3D" id="3.40.50.2000">
    <property type="entry name" value="Glycogen Phosphorylase B"/>
    <property type="match status" value="1"/>
</dbReference>
<protein>
    <recommendedName>
        <fullName evidence="4">Glycosyltransferase 2-like domain-containing protein</fullName>
    </recommendedName>
</protein>
<proteinExistence type="inferred from homology"/>
<comment type="caution">
    <text evidence="5">The sequence shown here is derived from an EMBL/GenBank/DDBJ whole genome shotgun (WGS) entry which is preliminary data.</text>
</comment>
<dbReference type="PANTHER" id="PTHR43179">
    <property type="entry name" value="RHAMNOSYLTRANSFERASE WBBL"/>
    <property type="match status" value="1"/>
</dbReference>
<dbReference type="EMBL" id="NHRY01000245">
    <property type="protein sequence ID" value="PPQ28278.1"/>
    <property type="molecule type" value="Genomic_DNA"/>
</dbReference>
<dbReference type="AlphaFoldDB" id="A0A2S6N111"/>
<dbReference type="GO" id="GO:0016757">
    <property type="term" value="F:glycosyltransferase activity"/>
    <property type="evidence" value="ECO:0007669"/>
    <property type="project" value="UniProtKB-KW"/>
</dbReference>